<name>A0A372JCW4_9ACTN</name>
<feature type="transmembrane region" description="Helical" evidence="1">
    <location>
        <begin position="24"/>
        <end position="45"/>
    </location>
</feature>
<feature type="transmembrane region" description="Helical" evidence="1">
    <location>
        <begin position="249"/>
        <end position="270"/>
    </location>
</feature>
<dbReference type="EMBL" id="QURH01000912">
    <property type="protein sequence ID" value="RFU37847.1"/>
    <property type="molecule type" value="Genomic_DNA"/>
</dbReference>
<feature type="transmembrane region" description="Helical" evidence="1">
    <location>
        <begin position="173"/>
        <end position="198"/>
    </location>
</feature>
<dbReference type="Proteomes" id="UP000261811">
    <property type="component" value="Unassembled WGS sequence"/>
</dbReference>
<evidence type="ECO:0000313" key="2">
    <source>
        <dbReference type="EMBL" id="RFU37847.1"/>
    </source>
</evidence>
<sequence length="274" mass="28413">MPRPGEVIAGLRTFWTHGRRVERACYVVGAVLLLSGLVHLAVYAVDGGPWTGPVSWRKPITFGLSFGLTVVSLTWVASFVRLGDRVRAAVLGVFTAASVVEVALITVQKWRGVPSHLNMEGTANTVVSRVLAAGGGVIVVVVALLTVAAFRTPVTARPDAGAPEPAGTPGMGLALRVGFGALLLSMLSGAAMIARGVVLVNEGRQQAAYHAIGALKPAHAVLMHAVLVLPALAWLLSRTALPETRRTRVVAGVSLAYALAAAAVTAVSVIDFLP</sequence>
<reference evidence="2 3" key="1">
    <citation type="submission" date="2018-08" db="EMBL/GenBank/DDBJ databases">
        <title>Actinomadura jelena sp. nov., a novel Actinomycete isolated from soil in Chad.</title>
        <authorList>
            <person name="Shi L."/>
        </authorList>
    </citation>
    <scope>NUCLEOTIDE SEQUENCE [LARGE SCALE GENOMIC DNA]</scope>
    <source>
        <strain evidence="2 3">NEAU-G17</strain>
    </source>
</reference>
<keyword evidence="1" id="KW-1133">Transmembrane helix</keyword>
<feature type="transmembrane region" description="Helical" evidence="1">
    <location>
        <begin position="130"/>
        <end position="152"/>
    </location>
</feature>
<proteinExistence type="predicted"/>
<protein>
    <submittedName>
        <fullName evidence="2">Uncharacterized protein</fullName>
    </submittedName>
</protein>
<keyword evidence="1" id="KW-0472">Membrane</keyword>
<feature type="transmembrane region" description="Helical" evidence="1">
    <location>
        <begin position="60"/>
        <end position="82"/>
    </location>
</feature>
<feature type="transmembrane region" description="Helical" evidence="1">
    <location>
        <begin position="218"/>
        <end position="237"/>
    </location>
</feature>
<dbReference type="AlphaFoldDB" id="A0A372JCW4"/>
<keyword evidence="1" id="KW-0812">Transmembrane</keyword>
<accession>A0A372JCW4</accession>
<evidence type="ECO:0000256" key="1">
    <source>
        <dbReference type="SAM" id="Phobius"/>
    </source>
</evidence>
<organism evidence="2 3">
    <name type="scientific">Actinomadura logoneensis</name>
    <dbReference type="NCBI Taxonomy" id="2293572"/>
    <lineage>
        <taxon>Bacteria</taxon>
        <taxon>Bacillati</taxon>
        <taxon>Actinomycetota</taxon>
        <taxon>Actinomycetes</taxon>
        <taxon>Streptosporangiales</taxon>
        <taxon>Thermomonosporaceae</taxon>
        <taxon>Actinomadura</taxon>
    </lineage>
</organism>
<gene>
    <name evidence="2" type="ORF">DZF91_30760</name>
</gene>
<comment type="caution">
    <text evidence="2">The sequence shown here is derived from an EMBL/GenBank/DDBJ whole genome shotgun (WGS) entry which is preliminary data.</text>
</comment>
<feature type="transmembrane region" description="Helical" evidence="1">
    <location>
        <begin position="89"/>
        <end position="110"/>
    </location>
</feature>
<evidence type="ECO:0000313" key="3">
    <source>
        <dbReference type="Proteomes" id="UP000261811"/>
    </source>
</evidence>
<keyword evidence="3" id="KW-1185">Reference proteome</keyword>